<dbReference type="Proteomes" id="UP000818029">
    <property type="component" value="Chromosome D11"/>
</dbReference>
<evidence type="ECO:0000313" key="11">
    <source>
        <dbReference type="Proteomes" id="UP000818029"/>
    </source>
</evidence>
<dbReference type="GeneID" id="107912851"/>
<protein>
    <recommendedName>
        <fullName evidence="3">protein-serine/threonine phosphatase</fullName>
        <ecNumber evidence="3">3.1.3.16</ecNumber>
    </recommendedName>
</protein>
<accession>A0A1U8K2B5</accession>
<evidence type="ECO:0000259" key="10">
    <source>
        <dbReference type="PROSITE" id="PS51746"/>
    </source>
</evidence>
<dbReference type="InterPro" id="IPR015655">
    <property type="entry name" value="PP2C"/>
</dbReference>
<evidence type="ECO:0000256" key="3">
    <source>
        <dbReference type="ARBA" id="ARBA00013081"/>
    </source>
</evidence>
<dbReference type="InterPro" id="IPR000222">
    <property type="entry name" value="PP2C_BS"/>
</dbReference>
<organism evidence="11 12">
    <name type="scientific">Gossypium hirsutum</name>
    <name type="common">Upland cotton</name>
    <name type="synonym">Gossypium mexicanum</name>
    <dbReference type="NCBI Taxonomy" id="3635"/>
    <lineage>
        <taxon>Eukaryota</taxon>
        <taxon>Viridiplantae</taxon>
        <taxon>Streptophyta</taxon>
        <taxon>Embryophyta</taxon>
        <taxon>Tracheophyta</taxon>
        <taxon>Spermatophyta</taxon>
        <taxon>Magnoliopsida</taxon>
        <taxon>eudicotyledons</taxon>
        <taxon>Gunneridae</taxon>
        <taxon>Pentapetalae</taxon>
        <taxon>rosids</taxon>
        <taxon>malvids</taxon>
        <taxon>Malvales</taxon>
        <taxon>Malvaceae</taxon>
        <taxon>Malvoideae</taxon>
        <taxon>Gossypium</taxon>
    </lineage>
</organism>
<evidence type="ECO:0000256" key="8">
    <source>
        <dbReference type="ARBA" id="ARBA00023211"/>
    </source>
</evidence>
<evidence type="ECO:0000256" key="6">
    <source>
        <dbReference type="ARBA" id="ARBA00022842"/>
    </source>
</evidence>
<dbReference type="PaxDb" id="3635-A0A1U8K2J3"/>
<dbReference type="SUPFAM" id="SSF81606">
    <property type="entry name" value="PP2C-like"/>
    <property type="match status" value="1"/>
</dbReference>
<keyword evidence="6" id="KW-0460">Magnesium</keyword>
<evidence type="ECO:0000256" key="5">
    <source>
        <dbReference type="ARBA" id="ARBA00022801"/>
    </source>
</evidence>
<dbReference type="CDD" id="cd00143">
    <property type="entry name" value="PP2Cc"/>
    <property type="match status" value="1"/>
</dbReference>
<dbReference type="RefSeq" id="XP_016696691.2">
    <property type="nucleotide sequence ID" value="XM_016841202.2"/>
</dbReference>
<comment type="cofactor">
    <cofactor evidence="1">
        <name>Mn(2+)</name>
        <dbReference type="ChEBI" id="CHEBI:29035"/>
    </cofactor>
</comment>
<comment type="cofactor">
    <cofactor evidence="2">
        <name>Mg(2+)</name>
        <dbReference type="ChEBI" id="CHEBI:18420"/>
    </cofactor>
</comment>
<dbReference type="InterPro" id="IPR001932">
    <property type="entry name" value="PPM-type_phosphatase-like_dom"/>
</dbReference>
<comment type="similarity">
    <text evidence="9">Belongs to the PP2C family.</text>
</comment>
<dbReference type="STRING" id="3635.A0A1U8K2J3"/>
<keyword evidence="8" id="KW-0464">Manganese</keyword>
<keyword evidence="7 9" id="KW-0904">Protein phosphatase</keyword>
<gene>
    <name evidence="12" type="primary">LOC107912851</name>
</gene>
<dbReference type="PANTHER" id="PTHR47992">
    <property type="entry name" value="PROTEIN PHOSPHATASE"/>
    <property type="match status" value="1"/>
</dbReference>
<proteinExistence type="inferred from homology"/>
<evidence type="ECO:0000256" key="9">
    <source>
        <dbReference type="RuleBase" id="RU003465"/>
    </source>
</evidence>
<evidence type="ECO:0000313" key="12">
    <source>
        <dbReference type="RefSeq" id="XP_016696691.2"/>
    </source>
</evidence>
<dbReference type="EC" id="3.1.3.16" evidence="3"/>
<reference evidence="11" key="1">
    <citation type="journal article" date="2020" name="Nat. Genet.">
        <title>Genomic diversifications of five Gossypium allopolyploid species and their impact on cotton improvement.</title>
        <authorList>
            <person name="Chen Z.J."/>
            <person name="Sreedasyam A."/>
            <person name="Ando A."/>
            <person name="Song Q."/>
            <person name="De Santiago L.M."/>
            <person name="Hulse-Kemp A.M."/>
            <person name="Ding M."/>
            <person name="Ye W."/>
            <person name="Kirkbride R.C."/>
            <person name="Jenkins J."/>
            <person name="Plott C."/>
            <person name="Lovell J."/>
            <person name="Lin Y.M."/>
            <person name="Vaughn R."/>
            <person name="Liu B."/>
            <person name="Simpson S."/>
            <person name="Scheffler B.E."/>
            <person name="Wen L."/>
            <person name="Saski C.A."/>
            <person name="Grover C.E."/>
            <person name="Hu G."/>
            <person name="Conover J.L."/>
            <person name="Carlson J.W."/>
            <person name="Shu S."/>
            <person name="Boston L.B."/>
            <person name="Williams M."/>
            <person name="Peterson D.G."/>
            <person name="McGee K."/>
            <person name="Jones D.C."/>
            <person name="Wendel J.F."/>
            <person name="Stelly D.M."/>
            <person name="Grimwood J."/>
            <person name="Schmutz J."/>
        </authorList>
    </citation>
    <scope>NUCLEOTIDE SEQUENCE [LARGE SCALE GENOMIC DNA]</scope>
    <source>
        <strain evidence="11">cv. TM-1</strain>
    </source>
</reference>
<keyword evidence="11" id="KW-1185">Reference proteome</keyword>
<sequence length="388" mass="43469">MLSRLVNFLKACWWPSLDRYAHKGSDASGWQDGLLWYKDNGQHFNGEFSMAVVQANNLLEDQSQIESGSLSTLESGPYGTFVGIYDGHGGPETSRYINDHLFQHLKRFTTEQQSMSVDVIKKAYQATEDGFFSLVTKQWPMNPQIAAVGSCCLVGVVCNGTLYIANVGDSRAVLGRLVKATGEVFAIQLSSEHNVAIESVRQEMHSLHPDDSHIVVLKHNVWRVKGLIQISRSIGDVYLKKAEFNREPLYQKFRLRQPFRMPILSSEPSVSMHELQPHDQFLIFASDGLWEHLSNQGAVDIVQNHPRNGSARRLVKVALQEAAKKREMRYSDLKKIDRGVRRHFHDDITVIVVFLDSNLVSRASSAKGPSLSLRGGGIKLPAKTKAPC</sequence>
<dbReference type="Pfam" id="PF00481">
    <property type="entry name" value="PP2C"/>
    <property type="match status" value="1"/>
</dbReference>
<evidence type="ECO:0000256" key="2">
    <source>
        <dbReference type="ARBA" id="ARBA00001946"/>
    </source>
</evidence>
<dbReference type="PROSITE" id="PS01032">
    <property type="entry name" value="PPM_1"/>
    <property type="match status" value="1"/>
</dbReference>
<dbReference type="InterPro" id="IPR036457">
    <property type="entry name" value="PPM-type-like_dom_sf"/>
</dbReference>
<dbReference type="Gene3D" id="3.60.40.10">
    <property type="entry name" value="PPM-type phosphatase domain"/>
    <property type="match status" value="1"/>
</dbReference>
<keyword evidence="5 9" id="KW-0378">Hydrolase</keyword>
<keyword evidence="4" id="KW-0479">Metal-binding</keyword>
<evidence type="ECO:0000256" key="4">
    <source>
        <dbReference type="ARBA" id="ARBA00022723"/>
    </source>
</evidence>
<feature type="domain" description="PPM-type phosphatase" evidence="10">
    <location>
        <begin position="47"/>
        <end position="355"/>
    </location>
</feature>
<dbReference type="PROSITE" id="PS51746">
    <property type="entry name" value="PPM_2"/>
    <property type="match status" value="1"/>
</dbReference>
<evidence type="ECO:0000256" key="1">
    <source>
        <dbReference type="ARBA" id="ARBA00001936"/>
    </source>
</evidence>
<name>A0A1U8K2B5_GOSHI</name>
<evidence type="ECO:0000256" key="7">
    <source>
        <dbReference type="ARBA" id="ARBA00022912"/>
    </source>
</evidence>
<reference evidence="12" key="2">
    <citation type="submission" date="2025-08" db="UniProtKB">
        <authorList>
            <consortium name="RefSeq"/>
        </authorList>
    </citation>
    <scope>IDENTIFICATION</scope>
</reference>
<dbReference type="SMART" id="SM00332">
    <property type="entry name" value="PP2Cc"/>
    <property type="match status" value="1"/>
</dbReference>